<proteinExistence type="predicted"/>
<dbReference type="Proteomes" id="UP000482960">
    <property type="component" value="Unassembled WGS sequence"/>
</dbReference>
<reference evidence="1 2" key="1">
    <citation type="submission" date="2020-03" db="EMBL/GenBank/DDBJ databases">
        <title>Whole genome shotgun sequence of Phytohabitans rumicis NBRC 108638.</title>
        <authorList>
            <person name="Komaki H."/>
            <person name="Tamura T."/>
        </authorList>
    </citation>
    <scope>NUCLEOTIDE SEQUENCE [LARGE SCALE GENOMIC DNA]</scope>
    <source>
        <strain evidence="1 2">NBRC 108638</strain>
    </source>
</reference>
<evidence type="ECO:0000313" key="2">
    <source>
        <dbReference type="Proteomes" id="UP000482960"/>
    </source>
</evidence>
<evidence type="ECO:0000313" key="1">
    <source>
        <dbReference type="EMBL" id="GFJ95555.1"/>
    </source>
</evidence>
<gene>
    <name evidence="1" type="ORF">Prum_091970</name>
</gene>
<sequence length="130" mass="14519">MDPVRSGKGGHVMAESDLTHLPLGYPRSADPWAAQEESAMVNGFDDGWSITDIAELLRRHPAVVRARLHLFGRLPACDPMRDEEDRRIAAQWPLPTEEVPSDRVARPHEVGTPAGRGLLGRLYDRFLRMG</sequence>
<reference evidence="1 2" key="2">
    <citation type="submission" date="2020-03" db="EMBL/GenBank/DDBJ databases">
        <authorList>
            <person name="Ichikawa N."/>
            <person name="Kimura A."/>
            <person name="Kitahashi Y."/>
            <person name="Uohara A."/>
        </authorList>
    </citation>
    <scope>NUCLEOTIDE SEQUENCE [LARGE SCALE GENOMIC DNA]</scope>
    <source>
        <strain evidence="1 2">NBRC 108638</strain>
    </source>
</reference>
<dbReference type="EMBL" id="BLPG01000001">
    <property type="protein sequence ID" value="GFJ95555.1"/>
    <property type="molecule type" value="Genomic_DNA"/>
</dbReference>
<protein>
    <submittedName>
        <fullName evidence="1">Uncharacterized protein</fullName>
    </submittedName>
</protein>
<name>A0A6V8LS26_9ACTN</name>
<comment type="caution">
    <text evidence="1">The sequence shown here is derived from an EMBL/GenBank/DDBJ whole genome shotgun (WGS) entry which is preliminary data.</text>
</comment>
<dbReference type="AlphaFoldDB" id="A0A6V8LS26"/>
<keyword evidence="2" id="KW-1185">Reference proteome</keyword>
<accession>A0A6V8LS26</accession>
<organism evidence="1 2">
    <name type="scientific">Phytohabitans rumicis</name>
    <dbReference type="NCBI Taxonomy" id="1076125"/>
    <lineage>
        <taxon>Bacteria</taxon>
        <taxon>Bacillati</taxon>
        <taxon>Actinomycetota</taxon>
        <taxon>Actinomycetes</taxon>
        <taxon>Micromonosporales</taxon>
        <taxon>Micromonosporaceae</taxon>
    </lineage>
</organism>